<evidence type="ECO:0000313" key="2">
    <source>
        <dbReference type="EMBL" id="CDF40712.1"/>
    </source>
</evidence>
<proteinExistence type="predicted"/>
<reference evidence="3" key="1">
    <citation type="journal article" date="2013" name="Proc. Natl. Acad. Sci. U.S.A.">
        <title>Genome structure and metabolic features in the red seaweed Chondrus crispus shed light on evolution of the Archaeplastida.</title>
        <authorList>
            <person name="Collen J."/>
            <person name="Porcel B."/>
            <person name="Carre W."/>
            <person name="Ball S.G."/>
            <person name="Chaparro C."/>
            <person name="Tonon T."/>
            <person name="Barbeyron T."/>
            <person name="Michel G."/>
            <person name="Noel B."/>
            <person name="Valentin K."/>
            <person name="Elias M."/>
            <person name="Artiguenave F."/>
            <person name="Arun A."/>
            <person name="Aury J.M."/>
            <person name="Barbosa-Neto J.F."/>
            <person name="Bothwell J.H."/>
            <person name="Bouget F.Y."/>
            <person name="Brillet L."/>
            <person name="Cabello-Hurtado F."/>
            <person name="Capella-Gutierrez S."/>
            <person name="Charrier B."/>
            <person name="Cladiere L."/>
            <person name="Cock J.M."/>
            <person name="Coelho S.M."/>
            <person name="Colleoni C."/>
            <person name="Czjzek M."/>
            <person name="Da Silva C."/>
            <person name="Delage L."/>
            <person name="Denoeud F."/>
            <person name="Deschamps P."/>
            <person name="Dittami S.M."/>
            <person name="Gabaldon T."/>
            <person name="Gachon C.M."/>
            <person name="Groisillier A."/>
            <person name="Herve C."/>
            <person name="Jabbari K."/>
            <person name="Katinka M."/>
            <person name="Kloareg B."/>
            <person name="Kowalczyk N."/>
            <person name="Labadie K."/>
            <person name="Leblanc C."/>
            <person name="Lopez P.J."/>
            <person name="McLachlan D.H."/>
            <person name="Meslet-Cladiere L."/>
            <person name="Moustafa A."/>
            <person name="Nehr Z."/>
            <person name="Nyvall Collen P."/>
            <person name="Panaud O."/>
            <person name="Partensky F."/>
            <person name="Poulain J."/>
            <person name="Rensing S.A."/>
            <person name="Rousvoal S."/>
            <person name="Samson G."/>
            <person name="Symeonidi A."/>
            <person name="Weissenbach J."/>
            <person name="Zambounis A."/>
            <person name="Wincker P."/>
            <person name="Boyen C."/>
        </authorList>
    </citation>
    <scope>NUCLEOTIDE SEQUENCE [LARGE SCALE GENOMIC DNA]</scope>
    <source>
        <strain evidence="3">cv. Stackhouse</strain>
    </source>
</reference>
<gene>
    <name evidence="2" type="ORF">CHC_T00000857001</name>
</gene>
<dbReference type="EMBL" id="HG002233">
    <property type="protein sequence ID" value="CDF40712.1"/>
    <property type="molecule type" value="Genomic_DNA"/>
</dbReference>
<accession>R7QQD5</accession>
<protein>
    <submittedName>
        <fullName evidence="2">Uncharacterized protein</fullName>
    </submittedName>
</protein>
<feature type="region of interest" description="Disordered" evidence="1">
    <location>
        <begin position="372"/>
        <end position="395"/>
    </location>
</feature>
<dbReference type="Proteomes" id="UP000012073">
    <property type="component" value="Unassembled WGS sequence"/>
</dbReference>
<keyword evidence="3" id="KW-1185">Reference proteome</keyword>
<evidence type="ECO:0000256" key="1">
    <source>
        <dbReference type="SAM" id="MobiDB-lite"/>
    </source>
</evidence>
<evidence type="ECO:0000313" key="3">
    <source>
        <dbReference type="Proteomes" id="UP000012073"/>
    </source>
</evidence>
<dbReference type="Gramene" id="CDF40712">
    <property type="protein sequence ID" value="CDF40712"/>
    <property type="gene ID" value="CHC_T00000857001"/>
</dbReference>
<organism evidence="2 3">
    <name type="scientific">Chondrus crispus</name>
    <name type="common">Carrageen Irish moss</name>
    <name type="synonym">Polymorpha crispa</name>
    <dbReference type="NCBI Taxonomy" id="2769"/>
    <lineage>
        <taxon>Eukaryota</taxon>
        <taxon>Rhodophyta</taxon>
        <taxon>Florideophyceae</taxon>
        <taxon>Rhodymeniophycidae</taxon>
        <taxon>Gigartinales</taxon>
        <taxon>Gigartinaceae</taxon>
        <taxon>Chondrus</taxon>
    </lineage>
</organism>
<dbReference type="KEGG" id="ccp:CHC_T00000857001"/>
<sequence length="395" mass="41986">MREIKIEQRRTTVVFALPGVFDDARLSLRPVITLDAVSKDVEVSLYGKIVSPERLLQYPGRHEPQQGLSQKYSRSALQLPQEELLPRFRRDGLCVRPALSLVLCKRLEVPIGPVPVRGELRREDKGVFGSQACALRHVRRDNVRGVADECDARRAPAGERAPVFDGVHVEGVVGRRVVQRLERLGPWAGVELCARARHLRGRHLHPPVGLRTVRAHVAERGAQAGAVVDAHGAVGGGVREERGDAGMNAPGGEVQHAAVAHLAAEGDGVGCGVGGWHVPAEARARAVGGDDDARLKRGLARDGGGVVVVGHAEGGSGRVVVLVLGDADDVRAVHDDAQRDQAVQLAHEPLARHEDEALAGSVRDGVHVEGLEHGGDGRGGVGGFNAPRGGELHVT</sequence>
<dbReference type="GeneID" id="17318723"/>
<name>R7QQD5_CHOCR</name>
<dbReference type="AlphaFoldDB" id="R7QQD5"/>
<dbReference type="RefSeq" id="XP_005711006.1">
    <property type="nucleotide sequence ID" value="XM_005710949.1"/>
</dbReference>